<dbReference type="EMBL" id="AJWJ01000051">
    <property type="protein sequence ID" value="KAF2076706.1"/>
    <property type="molecule type" value="Genomic_DNA"/>
</dbReference>
<dbReference type="InterPro" id="IPR032675">
    <property type="entry name" value="LRR_dom_sf"/>
</dbReference>
<dbReference type="Gene3D" id="3.80.10.10">
    <property type="entry name" value="Ribonuclease Inhibitor"/>
    <property type="match status" value="1"/>
</dbReference>
<sequence length="568" mass="65353">MIANKYILQYIFNQTFHLIERCEVDYIHYLLVKLLLVSKSFVREVLCGIAYPTLNITSIGDLKKAMLFMKHRIPILLSINIPQNRSSGFVNSTVVMNCVHSIKNMFGQEKASWDQVSGSIKCFTSYESTFLSWTESYDRLESVLIEDPINNRDSNALLNLLNSKPSSFPQLKELLLVENDTNISFDPAGISVDVCNKISTLKVQSTQEFHSFAFIQQFKHLAVLHLDLRGVTNQHYRDMVTNIKVHPNIQDLRLMFRGNVKIESRDFIGNGNITTLYLSHDRLTPECVQSILDNNKTLKHLSIIATSVVFTVLTCPRKEAPGPPLKNSVLQGICLRGLAHNVASKWTEPSNLRCLNVDELLPNISATHPHLERLTIHTNVEPTEPNQISAFLKGLANNQTIEYLEIDIKTKNYLTQKRLFPSPMEFLTRLFCLFPKTNIRHFKFTIRGYTHTINDFNQQDQLLLAIKNNSHQLYSLFLNSFSSDPIINDINILFTVLESLEYIQLFECNQSYSLTDKQYLRFKHSIAQLKYLKFLNIQLVLNPLYQQNLKHYLSSLGIFNITPKNKVF</sequence>
<dbReference type="AlphaFoldDB" id="A0A8J4Q8G3"/>
<name>A0A8J4Q8G3_9MYCE</name>
<keyword evidence="2" id="KW-1185">Reference proteome</keyword>
<gene>
    <name evidence="1" type="ORF">CYY_001963</name>
</gene>
<proteinExistence type="predicted"/>
<evidence type="ECO:0000313" key="2">
    <source>
        <dbReference type="Proteomes" id="UP000695562"/>
    </source>
</evidence>
<reference evidence="1" key="1">
    <citation type="submission" date="2020-01" db="EMBL/GenBank/DDBJ databases">
        <title>Development of genomics and gene disruption for Polysphondylium violaceum indicates a role for the polyketide synthase stlB in stalk morphogenesis.</title>
        <authorList>
            <person name="Narita B."/>
            <person name="Kawabe Y."/>
            <person name="Kin K."/>
            <person name="Saito T."/>
            <person name="Gibbs R."/>
            <person name="Kuspa A."/>
            <person name="Muzny D."/>
            <person name="Queller D."/>
            <person name="Richards S."/>
            <person name="Strassman J."/>
            <person name="Sucgang R."/>
            <person name="Worley K."/>
            <person name="Schaap P."/>
        </authorList>
    </citation>
    <scope>NUCLEOTIDE SEQUENCE</scope>
    <source>
        <strain evidence="1">QSvi11</strain>
    </source>
</reference>
<dbReference type="SUPFAM" id="SSF52047">
    <property type="entry name" value="RNI-like"/>
    <property type="match status" value="1"/>
</dbReference>
<evidence type="ECO:0000313" key="1">
    <source>
        <dbReference type="EMBL" id="KAF2076706.1"/>
    </source>
</evidence>
<protein>
    <submittedName>
        <fullName evidence="1">Uncharacterized protein</fullName>
    </submittedName>
</protein>
<dbReference type="Proteomes" id="UP000695562">
    <property type="component" value="Unassembled WGS sequence"/>
</dbReference>
<accession>A0A8J4Q8G3</accession>
<organism evidence="1 2">
    <name type="scientific">Polysphondylium violaceum</name>
    <dbReference type="NCBI Taxonomy" id="133409"/>
    <lineage>
        <taxon>Eukaryota</taxon>
        <taxon>Amoebozoa</taxon>
        <taxon>Evosea</taxon>
        <taxon>Eumycetozoa</taxon>
        <taxon>Dictyostelia</taxon>
        <taxon>Dictyosteliales</taxon>
        <taxon>Dictyosteliaceae</taxon>
        <taxon>Polysphondylium</taxon>
    </lineage>
</organism>
<comment type="caution">
    <text evidence="1">The sequence shown here is derived from an EMBL/GenBank/DDBJ whole genome shotgun (WGS) entry which is preliminary data.</text>
</comment>